<keyword evidence="1" id="KW-0472">Membrane</keyword>
<reference evidence="2 3" key="1">
    <citation type="submission" date="2023-07" db="EMBL/GenBank/DDBJ databases">
        <title>Genomic Encyclopedia of Type Strains, Phase IV (KMG-IV): sequencing the most valuable type-strain genomes for metagenomic binning, comparative biology and taxonomic classification.</title>
        <authorList>
            <person name="Goeker M."/>
        </authorList>
    </citation>
    <scope>NUCLEOTIDE SEQUENCE [LARGE SCALE GENOMIC DNA]</scope>
    <source>
        <strain evidence="2 3">DSM 16784</strain>
    </source>
</reference>
<protein>
    <submittedName>
        <fullName evidence="2">Uncharacterized protein</fullName>
    </submittedName>
</protein>
<gene>
    <name evidence="2" type="ORF">J2S15_000716</name>
</gene>
<dbReference type="RefSeq" id="WP_307405546.1">
    <property type="nucleotide sequence ID" value="NZ_JAUSUR010000001.1"/>
</dbReference>
<feature type="transmembrane region" description="Helical" evidence="1">
    <location>
        <begin position="128"/>
        <end position="146"/>
    </location>
</feature>
<keyword evidence="3" id="KW-1185">Reference proteome</keyword>
<proteinExistence type="predicted"/>
<feature type="transmembrane region" description="Helical" evidence="1">
    <location>
        <begin position="98"/>
        <end position="116"/>
    </location>
</feature>
<dbReference type="Proteomes" id="UP001230220">
    <property type="component" value="Unassembled WGS sequence"/>
</dbReference>
<comment type="caution">
    <text evidence="2">The sequence shown here is derived from an EMBL/GenBank/DDBJ whole genome shotgun (WGS) entry which is preliminary data.</text>
</comment>
<accession>A0ABU0DZL3</accession>
<dbReference type="EMBL" id="JAUSUR010000001">
    <property type="protein sequence ID" value="MDQ0359985.1"/>
    <property type="molecule type" value="Genomic_DNA"/>
</dbReference>
<feature type="transmembrane region" description="Helical" evidence="1">
    <location>
        <begin position="24"/>
        <end position="49"/>
    </location>
</feature>
<evidence type="ECO:0000313" key="2">
    <source>
        <dbReference type="EMBL" id="MDQ0359985.1"/>
    </source>
</evidence>
<evidence type="ECO:0000313" key="3">
    <source>
        <dbReference type="Proteomes" id="UP001230220"/>
    </source>
</evidence>
<feature type="transmembrane region" description="Helical" evidence="1">
    <location>
        <begin position="69"/>
        <end position="86"/>
    </location>
</feature>
<sequence length="272" mass="31646">MKEKLIKIKTILLKIGKRILKYDILGDILFVGIAAIKFIISCLVLKVSIRGLFHIIEMGIAMNDLIEVLIPWSTFFMVIIISLSILQGKGFKETVLKVVTVPLLTFESIFVVVGIFEDITGTGTLDESMTYLLLMLICISIILESLDKYLYKKWLKKTDRKKYDFLFGPSLTSYRAVSIDRNEKNEIHNDEIKKYKFVGKTFYLHLAKVQMIAINISDNVLEMIVFVKKYEDSYCMDYEIKFKNGNTVFIQECLKEKEYKELERYLVAYEND</sequence>
<organism evidence="2 3">
    <name type="scientific">Breznakia pachnodae</name>
    <dbReference type="NCBI Taxonomy" id="265178"/>
    <lineage>
        <taxon>Bacteria</taxon>
        <taxon>Bacillati</taxon>
        <taxon>Bacillota</taxon>
        <taxon>Erysipelotrichia</taxon>
        <taxon>Erysipelotrichales</taxon>
        <taxon>Erysipelotrichaceae</taxon>
        <taxon>Breznakia</taxon>
    </lineage>
</organism>
<name>A0ABU0DZL3_9FIRM</name>
<keyword evidence="1" id="KW-0812">Transmembrane</keyword>
<evidence type="ECO:0000256" key="1">
    <source>
        <dbReference type="SAM" id="Phobius"/>
    </source>
</evidence>
<keyword evidence="1" id="KW-1133">Transmembrane helix</keyword>